<keyword evidence="2" id="KW-0045">Antibiotic biosynthesis</keyword>
<feature type="domain" description="TauD/TfdA-like" evidence="3">
    <location>
        <begin position="58"/>
        <end position="306"/>
    </location>
</feature>
<evidence type="ECO:0000256" key="1">
    <source>
        <dbReference type="ARBA" id="ARBA00023002"/>
    </source>
</evidence>
<organism evidence="4">
    <name type="scientific">marine metagenome</name>
    <dbReference type="NCBI Taxonomy" id="408172"/>
    <lineage>
        <taxon>unclassified sequences</taxon>
        <taxon>metagenomes</taxon>
        <taxon>ecological metagenomes</taxon>
    </lineage>
</organism>
<keyword evidence="1" id="KW-0560">Oxidoreductase</keyword>
<gene>
    <name evidence="4" type="ORF">METZ01_LOCUS145717</name>
</gene>
<dbReference type="InterPro" id="IPR042098">
    <property type="entry name" value="TauD-like_sf"/>
</dbReference>
<dbReference type="PANTHER" id="PTHR10696:SF56">
    <property type="entry name" value="TAUD_TFDA-LIKE DOMAIN-CONTAINING PROTEIN"/>
    <property type="match status" value="1"/>
</dbReference>
<dbReference type="AlphaFoldDB" id="A0A381ZVV2"/>
<evidence type="ECO:0000313" key="4">
    <source>
        <dbReference type="EMBL" id="SVA92863.1"/>
    </source>
</evidence>
<name>A0A381ZVV2_9ZZZZ</name>
<sequence length="339" mass="38083">MSLRTVPLNTPAAWHGRDLRSRQAWTVQLEAEQVTQLQQETDALLARGETWQTVTRQHLTLPSWDGLVQDLQHELEGGRGFALISDLPVDELSLEQARLMLWGIGLRVGYPEPQDAAGNLLHDVRDTGKDLKSDNIRAYQTNLPINYHNDGADAFMLLCYRSASSGGASKLVSAVAVFNEILRRRPDLAAVLQEPFDFDARGQQRPGAPAYQRVPIYNAHEGLINVLYKREYIDLGQRFDDVPALKSEQVEALDLMDEVCDELALSFHLAPGEIVVANNYDVLHARAAFQDQATEPVANRHMLRLWFSLPNGRALPPVFERTREFHYSYARRASGSASD</sequence>
<protein>
    <recommendedName>
        <fullName evidence="3">TauD/TfdA-like domain-containing protein</fullName>
    </recommendedName>
</protein>
<dbReference type="GO" id="GO:0017000">
    <property type="term" value="P:antibiotic biosynthetic process"/>
    <property type="evidence" value="ECO:0007669"/>
    <property type="project" value="UniProtKB-KW"/>
</dbReference>
<dbReference type="Pfam" id="PF02668">
    <property type="entry name" value="TauD"/>
    <property type="match status" value="1"/>
</dbReference>
<dbReference type="InterPro" id="IPR050411">
    <property type="entry name" value="AlphaKG_dependent_hydroxylases"/>
</dbReference>
<dbReference type="EMBL" id="UINC01022703">
    <property type="protein sequence ID" value="SVA92863.1"/>
    <property type="molecule type" value="Genomic_DNA"/>
</dbReference>
<dbReference type="GO" id="GO:0016491">
    <property type="term" value="F:oxidoreductase activity"/>
    <property type="evidence" value="ECO:0007669"/>
    <property type="project" value="UniProtKB-KW"/>
</dbReference>
<dbReference type="PANTHER" id="PTHR10696">
    <property type="entry name" value="GAMMA-BUTYROBETAINE HYDROXYLASE-RELATED"/>
    <property type="match status" value="1"/>
</dbReference>
<evidence type="ECO:0000259" key="3">
    <source>
        <dbReference type="Pfam" id="PF02668"/>
    </source>
</evidence>
<dbReference type="InterPro" id="IPR003819">
    <property type="entry name" value="TauD/TfdA-like"/>
</dbReference>
<evidence type="ECO:0000256" key="2">
    <source>
        <dbReference type="ARBA" id="ARBA00023194"/>
    </source>
</evidence>
<proteinExistence type="predicted"/>
<reference evidence="4" key="1">
    <citation type="submission" date="2018-05" db="EMBL/GenBank/DDBJ databases">
        <authorList>
            <person name="Lanie J.A."/>
            <person name="Ng W.-L."/>
            <person name="Kazmierczak K.M."/>
            <person name="Andrzejewski T.M."/>
            <person name="Davidsen T.M."/>
            <person name="Wayne K.J."/>
            <person name="Tettelin H."/>
            <person name="Glass J.I."/>
            <person name="Rusch D."/>
            <person name="Podicherti R."/>
            <person name="Tsui H.-C.T."/>
            <person name="Winkler M.E."/>
        </authorList>
    </citation>
    <scope>NUCLEOTIDE SEQUENCE</scope>
</reference>
<accession>A0A381ZVV2</accession>
<dbReference type="Gene3D" id="3.60.130.10">
    <property type="entry name" value="Clavaminate synthase-like"/>
    <property type="match status" value="1"/>
</dbReference>
<dbReference type="SUPFAM" id="SSF51197">
    <property type="entry name" value="Clavaminate synthase-like"/>
    <property type="match status" value="1"/>
</dbReference>